<feature type="compositionally biased region" description="Polar residues" evidence="1">
    <location>
        <begin position="488"/>
        <end position="498"/>
    </location>
</feature>
<reference evidence="3" key="2">
    <citation type="submission" date="2021-03" db="UniProtKB">
        <authorList>
            <consortium name="Ensembl"/>
        </authorList>
    </citation>
    <scope>IDENTIFICATION</scope>
</reference>
<feature type="compositionally biased region" description="Basic and acidic residues" evidence="1">
    <location>
        <begin position="306"/>
        <end position="316"/>
    </location>
</feature>
<name>A0A803JY46_XENTR</name>
<protein>
    <recommendedName>
        <fullName evidence="2">DUF4590 domain-containing protein</fullName>
    </recommendedName>
</protein>
<dbReference type="InterPro" id="IPR001611">
    <property type="entry name" value="Leu-rich_rpt"/>
</dbReference>
<dbReference type="AlphaFoldDB" id="A0A803JY46"/>
<dbReference type="Gene3D" id="3.80.10.10">
    <property type="entry name" value="Ribonuclease Inhibitor"/>
    <property type="match status" value="2"/>
</dbReference>
<proteinExistence type="predicted"/>
<feature type="compositionally biased region" description="Basic and acidic residues" evidence="1">
    <location>
        <begin position="475"/>
        <end position="487"/>
    </location>
</feature>
<accession>A0A803JY46</accession>
<dbReference type="GeneTree" id="ENSGT00530000064485"/>
<feature type="compositionally biased region" description="Polar residues" evidence="1">
    <location>
        <begin position="336"/>
        <end position="346"/>
    </location>
</feature>
<dbReference type="InterPro" id="IPR048257">
    <property type="entry name" value="DUF4590"/>
</dbReference>
<dbReference type="InParanoid" id="A0A803JY46"/>
<feature type="domain" description="DUF4590" evidence="2">
    <location>
        <begin position="94"/>
        <end position="197"/>
    </location>
</feature>
<feature type="compositionally biased region" description="Polar residues" evidence="1">
    <location>
        <begin position="229"/>
        <end position="244"/>
    </location>
</feature>
<feature type="compositionally biased region" description="Basic residues" evidence="1">
    <location>
        <begin position="317"/>
        <end position="332"/>
    </location>
</feature>
<evidence type="ECO:0000313" key="3">
    <source>
        <dbReference type="Ensembl" id="ENSXETP00000112960"/>
    </source>
</evidence>
<dbReference type="SUPFAM" id="SSF52047">
    <property type="entry name" value="RNI-like"/>
    <property type="match status" value="1"/>
</dbReference>
<organism evidence="3">
    <name type="scientific">Xenopus tropicalis</name>
    <name type="common">Western clawed frog</name>
    <name type="synonym">Silurana tropicalis</name>
    <dbReference type="NCBI Taxonomy" id="8364"/>
    <lineage>
        <taxon>Eukaryota</taxon>
        <taxon>Metazoa</taxon>
        <taxon>Chordata</taxon>
        <taxon>Craniata</taxon>
        <taxon>Vertebrata</taxon>
        <taxon>Euteleostomi</taxon>
        <taxon>Amphibia</taxon>
        <taxon>Batrachia</taxon>
        <taxon>Anura</taxon>
        <taxon>Pipoidea</taxon>
        <taxon>Pipidae</taxon>
        <taxon>Xenopodinae</taxon>
        <taxon>Xenopus</taxon>
        <taxon>Silurana</taxon>
    </lineage>
</organism>
<dbReference type="PANTHER" id="PTHR23034:SF2">
    <property type="entry name" value="GLUTAMATE-RICH PROTEIN 3"/>
    <property type="match status" value="1"/>
</dbReference>
<dbReference type="SMART" id="SM00368">
    <property type="entry name" value="LRR_RI"/>
    <property type="match status" value="6"/>
</dbReference>
<feature type="region of interest" description="Disordered" evidence="1">
    <location>
        <begin position="462"/>
        <end position="540"/>
    </location>
</feature>
<sequence>MPCLPSVYLKCTSMVMDTGNFSIDYSSPYPPNGHKSSSIIPLSRGDLGSKSVLQMGKISSPEHQEPPSCNQKLACRRSNVSMTMQYLGAGFSTVNEIINPKDELTMFQQVCGGENVCVYKGYLTPGEYFEFLSRRHYGFPFSASLYINGLIAARISACCEYRYHVGFQQGRRGCFRVSHITGGKPCYRCLESTNLKPSHPKEEKDKLTSSSSKDSGNAEGNVYSEFDPTPSSRESQFPSPSNTVEKLEGHTQLNVQKMNGINGRYGPHTPVPPSSRPSSKVPAPNQRRRLKKKRPPNQQSDSEQENVLHEKDEGYRRLRALRAQRREHRRSIKPPLQSQLAENGNNKGDGGAIEPKAPTGPKAVHEPTASGTNLKEALKPFSNEPHDYGKEKSLQEHVEAKAAIYRDFITKQTDFGHEDINSVAVRSFKAEEIPPSTEDVEATSEQDIHGKLAAALAEDDNVCSEVELSDSSDSSDDRSLAETKSEGTSETQKATKSSPKADRPDGPQEPQQEGVMETSALNGGSGVSEEVEDEEDDEEDGNALINQIMDLIAVLEHCDEVDQLVLRNTGMTDHLLRALAAALIKSESDVETINLNLNDLGPAGADDIVRIMEAKPSVNSLLLYGNHLGDNGIRRLMEGLSALYSPQAETSVPFPGQYNDLTELDIGGNHITADGLGTVAAFLRLDPPLKSLGLAHCATCGWEDWGEVFDAVKTNTNITNILLDENGLGDKGARLLAEAIRVNTSLVTLDLDGNGIGDTGGDALALSITWSRGSALQNISLDENPISEEAMDRIRNAISERQNVDA</sequence>
<dbReference type="Pfam" id="PF15257">
    <property type="entry name" value="DUF4590"/>
    <property type="match status" value="1"/>
</dbReference>
<feature type="region of interest" description="Disordered" evidence="1">
    <location>
        <begin position="258"/>
        <end position="390"/>
    </location>
</feature>
<feature type="compositionally biased region" description="Basic residues" evidence="1">
    <location>
        <begin position="286"/>
        <end position="295"/>
    </location>
</feature>
<evidence type="ECO:0000256" key="1">
    <source>
        <dbReference type="SAM" id="MobiDB-lite"/>
    </source>
</evidence>
<dbReference type="Pfam" id="PF13516">
    <property type="entry name" value="LRR_6"/>
    <property type="match status" value="2"/>
</dbReference>
<reference evidence="3" key="1">
    <citation type="journal article" date="2010" name="Science">
        <title>The genome of the Western clawed frog Xenopus tropicalis.</title>
        <authorList>
            <person name="Hellsten U."/>
            <person name="Harland R.M."/>
            <person name="Gilchrist M.J."/>
            <person name="Hendrix D."/>
            <person name="Jurka J."/>
            <person name="Kapitonov V."/>
            <person name="Ovcharenko I."/>
            <person name="Putnam N.H."/>
            <person name="Shu S."/>
            <person name="Taher L."/>
            <person name="Blitz I.L."/>
            <person name="Blumberg B."/>
            <person name="Dichmann D.S."/>
            <person name="Dubchak I."/>
            <person name="Amaya E."/>
            <person name="Detter J.C."/>
            <person name="Fletcher R."/>
            <person name="Gerhard D.S."/>
            <person name="Goodstein D."/>
            <person name="Graves T."/>
            <person name="Grigoriev I.V."/>
            <person name="Grimwood J."/>
            <person name="Kawashima T."/>
            <person name="Lindquist E."/>
            <person name="Lucas S.M."/>
            <person name="Mead P.E."/>
            <person name="Mitros T."/>
            <person name="Ogino H."/>
            <person name="Ohta Y."/>
            <person name="Poliakov A.V."/>
            <person name="Pollet N."/>
            <person name="Robert J."/>
            <person name="Salamov A."/>
            <person name="Sater A.K."/>
            <person name="Schmutz J."/>
            <person name="Terry A."/>
            <person name="Vize P.D."/>
            <person name="Warren W.C."/>
            <person name="Wells D."/>
            <person name="Wills A."/>
            <person name="Wilson R.K."/>
            <person name="Zimmerman L.B."/>
            <person name="Zorn A.M."/>
            <person name="Grainger R."/>
            <person name="Grammer T."/>
            <person name="Khokha M.K."/>
            <person name="Richardson P.M."/>
            <person name="Rokhsar D.S."/>
        </authorList>
    </citation>
    <scope>NUCLEOTIDE SEQUENCE [LARGE SCALE GENOMIC DNA]</scope>
    <source>
        <strain evidence="3">Nigerian</strain>
    </source>
</reference>
<evidence type="ECO:0000259" key="2">
    <source>
        <dbReference type="Pfam" id="PF15257"/>
    </source>
</evidence>
<feature type="compositionally biased region" description="Acidic residues" evidence="1">
    <location>
        <begin position="462"/>
        <end position="474"/>
    </location>
</feature>
<dbReference type="PANTHER" id="PTHR23034">
    <property type="entry name" value="GLUTAMATE-RICH PROTEIN 3"/>
    <property type="match status" value="1"/>
</dbReference>
<dbReference type="Ensembl" id="ENSXETT00000119957">
    <property type="protein sequence ID" value="ENSXETP00000112960"/>
    <property type="gene ID" value="ENSXETG00000044668"/>
</dbReference>
<dbReference type="InterPro" id="IPR027962">
    <property type="entry name" value="ERICH3"/>
</dbReference>
<feature type="region of interest" description="Disordered" evidence="1">
    <location>
        <begin position="197"/>
        <end position="245"/>
    </location>
</feature>
<feature type="compositionally biased region" description="Acidic residues" evidence="1">
    <location>
        <begin position="529"/>
        <end position="540"/>
    </location>
</feature>
<dbReference type="InterPro" id="IPR032675">
    <property type="entry name" value="LRR_dom_sf"/>
</dbReference>